<accession>H1XX91</accession>
<evidence type="ECO:0000313" key="8">
    <source>
        <dbReference type="EMBL" id="APF20671.1"/>
    </source>
</evidence>
<dbReference type="HOGENOM" id="CLU_040940_5_2_0"/>
<comment type="cofactor">
    <cofactor evidence="2">
        <name>Mg(2+)</name>
        <dbReference type="ChEBI" id="CHEBI:18420"/>
    </cofactor>
</comment>
<dbReference type="PROSITE" id="PS51462">
    <property type="entry name" value="NUDIX"/>
    <property type="match status" value="1"/>
</dbReference>
<dbReference type="InterPro" id="IPR015797">
    <property type="entry name" value="NUDIX_hydrolase-like_dom_sf"/>
</dbReference>
<keyword evidence="3" id="KW-0479">Metal-binding</keyword>
<dbReference type="GO" id="GO:0010945">
    <property type="term" value="F:coenzyme A diphosphatase activity"/>
    <property type="evidence" value="ECO:0007669"/>
    <property type="project" value="InterPro"/>
</dbReference>
<feature type="domain" description="Nudix hydrolase" evidence="7">
    <location>
        <begin position="40"/>
        <end position="172"/>
    </location>
</feature>
<keyword evidence="4 9" id="KW-0378">Hydrolase</keyword>
<evidence type="ECO:0000259" key="7">
    <source>
        <dbReference type="PROSITE" id="PS51462"/>
    </source>
</evidence>
<evidence type="ECO:0000313" key="9">
    <source>
        <dbReference type="EMBL" id="EHO40828.1"/>
    </source>
</evidence>
<sequence>MTKKKIIEICSDSQRLISHIKQKLADHQTRDFLFRKDVAGVPAAVLFPLFFKDREPYLLFTRRTDKVEHHKNQISLPGGRKDDEDADLLQTALRETEEEIGVKPKDVQVLGQTDRFLTNTYYLVTPFVGVIPYPYNFKISESEIDYLIEAPLLHLLDEKNFETKIVSKDGVNWLLHYYHYQNEVIWGVTGFLLSNFFSIVFGLDRNRCCAAENGPGVKKSV</sequence>
<dbReference type="PANTHER" id="PTHR12992:SF11">
    <property type="entry name" value="MITOCHONDRIAL COENZYME A DIPHOSPHATASE NUDT8"/>
    <property type="match status" value="1"/>
</dbReference>
<evidence type="ECO:0000256" key="1">
    <source>
        <dbReference type="ARBA" id="ARBA00001936"/>
    </source>
</evidence>
<organism evidence="9 10">
    <name type="scientific">Caldithrix abyssi DSM 13497</name>
    <dbReference type="NCBI Taxonomy" id="880073"/>
    <lineage>
        <taxon>Bacteria</taxon>
        <taxon>Pseudomonadati</taxon>
        <taxon>Calditrichota</taxon>
        <taxon>Calditrichia</taxon>
        <taxon>Calditrichales</taxon>
        <taxon>Calditrichaceae</taxon>
        <taxon>Caldithrix</taxon>
    </lineage>
</organism>
<dbReference type="PaxDb" id="880073-Calab_1202"/>
<proteinExistence type="predicted"/>
<keyword evidence="10" id="KW-1185">Reference proteome</keyword>
<dbReference type="STRING" id="880073.Cabys_3926"/>
<dbReference type="InterPro" id="IPR000086">
    <property type="entry name" value="NUDIX_hydrolase_dom"/>
</dbReference>
<dbReference type="FunCoup" id="H1XX91">
    <property type="interactions" value="195"/>
</dbReference>
<evidence type="ECO:0000256" key="2">
    <source>
        <dbReference type="ARBA" id="ARBA00001946"/>
    </source>
</evidence>
<dbReference type="Proteomes" id="UP000183868">
    <property type="component" value="Chromosome"/>
</dbReference>
<dbReference type="RefSeq" id="WP_006927880.1">
    <property type="nucleotide sequence ID" value="NZ_CM001402.1"/>
</dbReference>
<evidence type="ECO:0000256" key="3">
    <source>
        <dbReference type="ARBA" id="ARBA00022723"/>
    </source>
</evidence>
<gene>
    <name evidence="8" type="ORF">Cabys_3926</name>
    <name evidence="9" type="ORF">Calab_1202</name>
</gene>
<dbReference type="EMBL" id="CM001402">
    <property type="protein sequence ID" value="EHO40828.1"/>
    <property type="molecule type" value="Genomic_DNA"/>
</dbReference>
<evidence type="ECO:0000313" key="10">
    <source>
        <dbReference type="Proteomes" id="UP000004671"/>
    </source>
</evidence>
<keyword evidence="6" id="KW-0464">Manganese</keyword>
<dbReference type="AlphaFoldDB" id="H1XX91"/>
<evidence type="ECO:0000313" key="11">
    <source>
        <dbReference type="Proteomes" id="UP000183868"/>
    </source>
</evidence>
<evidence type="ECO:0000256" key="6">
    <source>
        <dbReference type="ARBA" id="ARBA00023211"/>
    </source>
</evidence>
<dbReference type="PANTHER" id="PTHR12992">
    <property type="entry name" value="NUDIX HYDROLASE"/>
    <property type="match status" value="1"/>
</dbReference>
<keyword evidence="5" id="KW-0460">Magnesium</keyword>
<reference evidence="8 11" key="2">
    <citation type="submission" date="2016-11" db="EMBL/GenBank/DDBJ databases">
        <title>Genomic analysis of Caldithrix abyssi and proposal of a novel bacterial phylum Caldithrichaeota.</title>
        <authorList>
            <person name="Kublanov I."/>
            <person name="Sigalova O."/>
            <person name="Gavrilov S."/>
            <person name="Lebedinsky A."/>
            <person name="Ivanova N."/>
            <person name="Daum C."/>
            <person name="Reddy T."/>
            <person name="Klenk H.P."/>
            <person name="Goker M."/>
            <person name="Reva O."/>
            <person name="Miroshnichenko M."/>
            <person name="Kyprides N."/>
            <person name="Woyke T."/>
            <person name="Gelfand M."/>
        </authorList>
    </citation>
    <scope>NUCLEOTIDE SEQUENCE [LARGE SCALE GENOMIC DNA]</scope>
    <source>
        <strain evidence="8 11">LF13</strain>
    </source>
</reference>
<evidence type="ECO:0000256" key="5">
    <source>
        <dbReference type="ARBA" id="ARBA00022842"/>
    </source>
</evidence>
<dbReference type="OrthoDB" id="9802805at2"/>
<dbReference type="KEGG" id="caby:Cabys_3926"/>
<name>H1XX91_CALAY</name>
<evidence type="ECO:0000256" key="4">
    <source>
        <dbReference type="ARBA" id="ARBA00022801"/>
    </source>
</evidence>
<dbReference type="SUPFAM" id="SSF55811">
    <property type="entry name" value="Nudix"/>
    <property type="match status" value="1"/>
</dbReference>
<dbReference type="Pfam" id="PF00293">
    <property type="entry name" value="NUDIX"/>
    <property type="match status" value="1"/>
</dbReference>
<protein>
    <submittedName>
        <fullName evidence="8">NUDIX domain-containing protein</fullName>
    </submittedName>
    <submittedName>
        <fullName evidence="9">NUDIX hydrolase</fullName>
    </submittedName>
</protein>
<dbReference type="InterPro" id="IPR045121">
    <property type="entry name" value="CoAse"/>
</dbReference>
<dbReference type="eggNOG" id="COG0494">
    <property type="taxonomic scope" value="Bacteria"/>
</dbReference>
<dbReference type="GO" id="GO:0046872">
    <property type="term" value="F:metal ion binding"/>
    <property type="evidence" value="ECO:0007669"/>
    <property type="project" value="UniProtKB-KW"/>
</dbReference>
<dbReference type="Proteomes" id="UP000004671">
    <property type="component" value="Chromosome"/>
</dbReference>
<dbReference type="Gene3D" id="3.90.79.10">
    <property type="entry name" value="Nucleoside Triphosphate Pyrophosphohydrolase"/>
    <property type="match status" value="1"/>
</dbReference>
<reference evidence="9 10" key="1">
    <citation type="submission" date="2011-09" db="EMBL/GenBank/DDBJ databases">
        <title>The permanent draft genome of Caldithrix abyssi DSM 13497.</title>
        <authorList>
            <consortium name="US DOE Joint Genome Institute (JGI-PGF)"/>
            <person name="Lucas S."/>
            <person name="Han J."/>
            <person name="Lapidus A."/>
            <person name="Bruce D."/>
            <person name="Goodwin L."/>
            <person name="Pitluck S."/>
            <person name="Peters L."/>
            <person name="Kyrpides N."/>
            <person name="Mavromatis K."/>
            <person name="Ivanova N."/>
            <person name="Mikhailova N."/>
            <person name="Chertkov O."/>
            <person name="Detter J.C."/>
            <person name="Tapia R."/>
            <person name="Han C."/>
            <person name="Land M."/>
            <person name="Hauser L."/>
            <person name="Markowitz V."/>
            <person name="Cheng J.-F."/>
            <person name="Hugenholtz P."/>
            <person name="Woyke T."/>
            <person name="Wu D."/>
            <person name="Spring S."/>
            <person name="Brambilla E."/>
            <person name="Klenk H.-P."/>
            <person name="Eisen J.A."/>
        </authorList>
    </citation>
    <scope>NUCLEOTIDE SEQUENCE [LARGE SCALE GENOMIC DNA]</scope>
    <source>
        <strain evidence="9 10">DSM 13497</strain>
    </source>
</reference>
<comment type="cofactor">
    <cofactor evidence="1">
        <name>Mn(2+)</name>
        <dbReference type="ChEBI" id="CHEBI:29035"/>
    </cofactor>
</comment>
<dbReference type="EMBL" id="CP018099">
    <property type="protein sequence ID" value="APF20671.1"/>
    <property type="molecule type" value="Genomic_DNA"/>
</dbReference>
<dbReference type="CDD" id="cd03426">
    <property type="entry name" value="NUDIX_CoAse_Nudt7"/>
    <property type="match status" value="1"/>
</dbReference>